<dbReference type="Gene3D" id="2.40.260.10">
    <property type="entry name" value="Sortase"/>
    <property type="match status" value="1"/>
</dbReference>
<dbReference type="InterPro" id="IPR005754">
    <property type="entry name" value="Sortase"/>
</dbReference>
<evidence type="ECO:0000256" key="1">
    <source>
        <dbReference type="ARBA" id="ARBA00022801"/>
    </source>
</evidence>
<protein>
    <submittedName>
        <fullName evidence="4">Unannotated protein</fullName>
    </submittedName>
</protein>
<feature type="transmembrane region" description="Helical" evidence="3">
    <location>
        <begin position="256"/>
        <end position="276"/>
    </location>
</feature>
<gene>
    <name evidence="4" type="ORF">UFOPK3317_00613</name>
</gene>
<keyword evidence="1" id="KW-0378">Hydrolase</keyword>
<proteinExistence type="predicted"/>
<feature type="transmembrane region" description="Helical" evidence="3">
    <location>
        <begin position="232"/>
        <end position="249"/>
    </location>
</feature>
<dbReference type="CDD" id="cd05830">
    <property type="entry name" value="Sortase_E"/>
    <property type="match status" value="1"/>
</dbReference>
<dbReference type="GO" id="GO:0016787">
    <property type="term" value="F:hydrolase activity"/>
    <property type="evidence" value="ECO:0007669"/>
    <property type="project" value="UniProtKB-KW"/>
</dbReference>
<name>A0A6J7D4F3_9ZZZZ</name>
<evidence type="ECO:0000256" key="3">
    <source>
        <dbReference type="SAM" id="Phobius"/>
    </source>
</evidence>
<feature type="compositionally biased region" description="Polar residues" evidence="2">
    <location>
        <begin position="210"/>
        <end position="220"/>
    </location>
</feature>
<dbReference type="InterPro" id="IPR042003">
    <property type="entry name" value="Sortase_E"/>
</dbReference>
<dbReference type="EMBL" id="CAFBLK010000085">
    <property type="protein sequence ID" value="CAB4865021.1"/>
    <property type="molecule type" value="Genomic_DNA"/>
</dbReference>
<keyword evidence="3" id="KW-0812">Transmembrane</keyword>
<evidence type="ECO:0000256" key="2">
    <source>
        <dbReference type="SAM" id="MobiDB-lite"/>
    </source>
</evidence>
<organism evidence="4">
    <name type="scientific">freshwater metagenome</name>
    <dbReference type="NCBI Taxonomy" id="449393"/>
    <lineage>
        <taxon>unclassified sequences</taxon>
        <taxon>metagenomes</taxon>
        <taxon>ecological metagenomes</taxon>
    </lineage>
</organism>
<feature type="region of interest" description="Disordered" evidence="2">
    <location>
        <begin position="202"/>
        <end position="221"/>
    </location>
</feature>
<dbReference type="AlphaFoldDB" id="A0A6J7D4F3"/>
<sequence length="285" mass="30698">MRVIGGIGRVLVTIGLLTLSFAAYQLWGTGLYEARAQDSLKQDFAKGLKTTTTTSPDPAKPAPKPLPIPSGDAVAIISIPSIGVEHAVVQGVSRSDLRKGPGHYPNTPLPGELGNAAIAGHRTTYGAPFGRLDELRPGNLIEVRTAAGDYRYSVTETIIVKPTELSVLDPTPTATLTLTTCHPRFSASRRMVVHAKLVPASSAPIRDPSRTQPAPETSSLDGAHGKVDYRGAVIWGFATLAVGLGWWAAFRKRRIWLIRFGGFIPFAIICFIWFGYLDRALPGNY</sequence>
<accession>A0A6J7D4F3</accession>
<evidence type="ECO:0000313" key="4">
    <source>
        <dbReference type="EMBL" id="CAB4865021.1"/>
    </source>
</evidence>
<dbReference type="InterPro" id="IPR023365">
    <property type="entry name" value="Sortase_dom-sf"/>
</dbReference>
<dbReference type="InterPro" id="IPR053465">
    <property type="entry name" value="Sortase_Class_E"/>
</dbReference>
<dbReference type="Pfam" id="PF04203">
    <property type="entry name" value="Sortase"/>
    <property type="match status" value="1"/>
</dbReference>
<dbReference type="SUPFAM" id="SSF63817">
    <property type="entry name" value="Sortase"/>
    <property type="match status" value="1"/>
</dbReference>
<reference evidence="4" key="1">
    <citation type="submission" date="2020-05" db="EMBL/GenBank/DDBJ databases">
        <authorList>
            <person name="Chiriac C."/>
            <person name="Salcher M."/>
            <person name="Ghai R."/>
            <person name="Kavagutti S V."/>
        </authorList>
    </citation>
    <scope>NUCLEOTIDE SEQUENCE</scope>
</reference>
<dbReference type="NCBIfam" id="TIGR01076">
    <property type="entry name" value="sortase_fam"/>
    <property type="match status" value="1"/>
</dbReference>
<keyword evidence="3" id="KW-0472">Membrane</keyword>
<keyword evidence="3" id="KW-1133">Transmembrane helix</keyword>
<dbReference type="NCBIfam" id="NF033747">
    <property type="entry name" value="class_E_sortase"/>
    <property type="match status" value="1"/>
</dbReference>